<sequence>MRKIDILILYEHKARELENSALIATELERRGYTTKILNISSNSKFYIDSKVVLVPHVYNEFQLRYFTRNDKNSNRNVISMQYEQILSEASEDGIHNPSGQAKEAQHLAWGQVQVDRYLSHGIKPEHIHDVGSVAMDLFRPEFKDYFLSKEQIAKEFKIDIDKQWILFISSFSYVNRSEEEIKRLECLNPNARIFSDFSNKSYKEILVWLRKAAEKHPEKIFIYRRHPAERDNEHLHEIENSISNFRCINAYSMRQWAVISDKIYNWYSTSLADIYFAGKPCYILRPVTVPEGLEVSIMLGGVFINSNDDFEKTIDEDDYSFPVLDKNVTRFFSNSKTGEMAYQKVADLCERMITDSTLGFDYNFSPIKKDLKYYLRFILEKLLYSWGLYHQTPRRLLNILALVPTLNRLESKLNLYNTDLYNSEKEVKLYKDKFRKIFEQIY</sequence>
<accession>A0A5C8GJ95</accession>
<dbReference type="RefSeq" id="WP_130830457.1">
    <property type="nucleotide sequence ID" value="NZ_SDIK01000046.1"/>
</dbReference>
<comment type="caution">
    <text evidence="1">The sequence shown here is derived from an EMBL/GenBank/DDBJ whole genome shotgun (WGS) entry which is preliminary data.</text>
</comment>
<proteinExistence type="predicted"/>
<evidence type="ECO:0000313" key="1">
    <source>
        <dbReference type="EMBL" id="TXJ62037.1"/>
    </source>
</evidence>
<dbReference type="InterPro" id="IPR030906">
    <property type="entry name" value="Surf_polysacc"/>
</dbReference>
<reference evidence="2" key="1">
    <citation type="submission" date="2019-05" db="EMBL/GenBank/DDBJ databases">
        <title>Prevotella brunnea sp. nov., isolated from a wound of a patient.</title>
        <authorList>
            <person name="Buhl M."/>
        </authorList>
    </citation>
    <scope>NUCLEOTIDE SEQUENCE [LARGE SCALE GENOMIC DNA]</scope>
    <source>
        <strain evidence="2">A2672</strain>
    </source>
</reference>
<dbReference type="Proteomes" id="UP000321612">
    <property type="component" value="Unassembled WGS sequence"/>
</dbReference>
<dbReference type="EMBL" id="SDIK01000046">
    <property type="protein sequence ID" value="TXJ62037.1"/>
    <property type="molecule type" value="Genomic_DNA"/>
</dbReference>
<dbReference type="AlphaFoldDB" id="A0A5C8GJ95"/>
<organism evidence="1 2">
    <name type="scientific">Prevotella brunnea</name>
    <dbReference type="NCBI Taxonomy" id="2508867"/>
    <lineage>
        <taxon>Bacteria</taxon>
        <taxon>Pseudomonadati</taxon>
        <taxon>Bacteroidota</taxon>
        <taxon>Bacteroidia</taxon>
        <taxon>Bacteroidales</taxon>
        <taxon>Prevotellaceae</taxon>
        <taxon>Prevotella</taxon>
    </lineage>
</organism>
<dbReference type="OrthoDB" id="1835735at2"/>
<gene>
    <name evidence="1" type="ORF">ETF27_06290</name>
</gene>
<keyword evidence="2" id="KW-1185">Reference proteome</keyword>
<evidence type="ECO:0000313" key="2">
    <source>
        <dbReference type="Proteomes" id="UP000321612"/>
    </source>
</evidence>
<protein>
    <submittedName>
        <fullName evidence="1">Uncharacterized protein</fullName>
    </submittedName>
</protein>
<dbReference type="NCBIfam" id="TIGR04396">
    <property type="entry name" value="surf_polysacc"/>
    <property type="match status" value="1"/>
</dbReference>
<name>A0A5C8GJ95_9BACT</name>
<dbReference type="SUPFAM" id="SSF53756">
    <property type="entry name" value="UDP-Glycosyltransferase/glycogen phosphorylase"/>
    <property type="match status" value="1"/>
</dbReference>